<sequence length="385" mass="42598">MNLTYAPARRTSPARVAPPAALAILYPKVGNVLRVPLRRTRTGYAHGCAQHPERQFMQWFNRMAAARPGFPMQLKSILLLTGEPLCNNCRRVLNRYLGQYQLADKLRIRSRGEAADYGFGTSGLPRYPAATTPLLDDILLEGELEDEGWWQRTKDLGRAALLTGALTLGPQVVSKPVYDMAKATAQADEQRRKRQQTVDDNAPPSSRRLRLGQRELELEQETLVMHERIDVHAQYSLQRLMSSPDAAARVDGNELVGGVRSGRVRGIYIVNQLEPAKWARTRGGNWWELLEPTDDAALLLSAAPPFTTLAPPIIVFRESIRSTSSRLDPALRRAAQLLRQIGKLKAGNPSLTPWQLKAILTPGQPLPTQAPGSDMAAVVGITRSA</sequence>
<accession>A0A558BPX8</accession>
<gene>
    <name evidence="2" type="ORF">FNT36_20435</name>
</gene>
<feature type="region of interest" description="Disordered" evidence="1">
    <location>
        <begin position="183"/>
        <end position="207"/>
    </location>
</feature>
<keyword evidence="3" id="KW-1185">Reference proteome</keyword>
<dbReference type="EMBL" id="VMRJ01000005">
    <property type="protein sequence ID" value="TVT38552.1"/>
    <property type="molecule type" value="Genomic_DNA"/>
</dbReference>
<dbReference type="AlphaFoldDB" id="A0A558BPX8"/>
<dbReference type="OrthoDB" id="880419at2"/>
<comment type="caution">
    <text evidence="2">The sequence shown here is derived from an EMBL/GenBank/DDBJ whole genome shotgun (WGS) entry which is preliminary data.</text>
</comment>
<dbReference type="Proteomes" id="UP000317624">
    <property type="component" value="Unassembled WGS sequence"/>
</dbReference>
<reference evidence="2 3" key="1">
    <citation type="submission" date="2019-07" db="EMBL/GenBank/DDBJ databases">
        <title>Hymenobacter sp. straun FUR1 Genome sequencing and assembly.</title>
        <authorList>
            <person name="Chhetri G."/>
        </authorList>
    </citation>
    <scope>NUCLEOTIDE SEQUENCE [LARGE SCALE GENOMIC DNA]</scope>
    <source>
        <strain evidence="2 3">Fur1</strain>
    </source>
</reference>
<name>A0A558BPX8_9BACT</name>
<protein>
    <submittedName>
        <fullName evidence="2">Uncharacterized protein</fullName>
    </submittedName>
</protein>
<evidence type="ECO:0000313" key="2">
    <source>
        <dbReference type="EMBL" id="TVT38552.1"/>
    </source>
</evidence>
<evidence type="ECO:0000256" key="1">
    <source>
        <dbReference type="SAM" id="MobiDB-lite"/>
    </source>
</evidence>
<dbReference type="RefSeq" id="WP_144851538.1">
    <property type="nucleotide sequence ID" value="NZ_VMRJ01000005.1"/>
</dbReference>
<evidence type="ECO:0000313" key="3">
    <source>
        <dbReference type="Proteomes" id="UP000317624"/>
    </source>
</evidence>
<proteinExistence type="predicted"/>
<organism evidence="2 3">
    <name type="scientific">Hymenobacter setariae</name>
    <dbReference type="NCBI Taxonomy" id="2594794"/>
    <lineage>
        <taxon>Bacteria</taxon>
        <taxon>Pseudomonadati</taxon>
        <taxon>Bacteroidota</taxon>
        <taxon>Cytophagia</taxon>
        <taxon>Cytophagales</taxon>
        <taxon>Hymenobacteraceae</taxon>
        <taxon>Hymenobacter</taxon>
    </lineage>
</organism>